<keyword evidence="1" id="KW-0812">Transmembrane</keyword>
<dbReference type="Proteomes" id="UP000043699">
    <property type="component" value="Unassembled WGS sequence"/>
</dbReference>
<name>A0A098EGS2_9BACL</name>
<sequence>MKDWFLKLTGTFSGKVIFFISLIVIIPFFIGLLLNIPLGKYTIGTEDAWVGFHGGYIGGILGGIVAYYIAKMQVDELRREQNKVFIDNYIRTYLKINNYFNKMEHLLHGTNSLQSMMLGHRSYEERAEKEENQHMKTTALYIANDNLSGVKERVNEVKKFKDVLEGIPSEYVPIKIFKDFTNLIWQLDKIHEEIVEFITKDYVYNPNNLAESIDENLDPNFENKYIQEGILERYEPMYIEYSKLQKRIQDYYLIEEKLVVQDVENSN</sequence>
<evidence type="ECO:0000313" key="3">
    <source>
        <dbReference type="Proteomes" id="UP000043699"/>
    </source>
</evidence>
<organism evidence="2 3">
    <name type="scientific">Planococcus massiliensis</name>
    <dbReference type="NCBI Taxonomy" id="1499687"/>
    <lineage>
        <taxon>Bacteria</taxon>
        <taxon>Bacillati</taxon>
        <taxon>Bacillota</taxon>
        <taxon>Bacilli</taxon>
        <taxon>Bacillales</taxon>
        <taxon>Caryophanaceae</taxon>
        <taxon>Planococcus</taxon>
    </lineage>
</organism>
<evidence type="ECO:0000256" key="1">
    <source>
        <dbReference type="SAM" id="Phobius"/>
    </source>
</evidence>
<keyword evidence="3" id="KW-1185">Reference proteome</keyword>
<gene>
    <name evidence="2" type="ORF">BN1080_00410</name>
</gene>
<reference evidence="2 3" key="1">
    <citation type="submission" date="2014-09" db="EMBL/GenBank/DDBJ databases">
        <authorList>
            <person name="Urmite Genomes Urmite Genomes"/>
        </authorList>
    </citation>
    <scope>NUCLEOTIDE SEQUENCE [LARGE SCALE GENOMIC DNA]</scope>
    <source>
        <strain evidence="2 3">ES2</strain>
    </source>
</reference>
<feature type="transmembrane region" description="Helical" evidence="1">
    <location>
        <begin position="12"/>
        <end position="36"/>
    </location>
</feature>
<keyword evidence="1" id="KW-1133">Transmembrane helix</keyword>
<accession>A0A098EGS2</accession>
<dbReference type="RefSeq" id="WP_052650034.1">
    <property type="nucleotide sequence ID" value="NZ_CCXS01000001.1"/>
</dbReference>
<keyword evidence="1" id="KW-0472">Membrane</keyword>
<protein>
    <submittedName>
        <fullName evidence="2">Uncharacterized protein</fullName>
    </submittedName>
</protein>
<evidence type="ECO:0000313" key="2">
    <source>
        <dbReference type="EMBL" id="CEG21499.1"/>
    </source>
</evidence>
<dbReference type="AlphaFoldDB" id="A0A098EGS2"/>
<proteinExistence type="predicted"/>
<dbReference type="EMBL" id="CCXS01000001">
    <property type="protein sequence ID" value="CEG21499.1"/>
    <property type="molecule type" value="Genomic_DNA"/>
</dbReference>
<feature type="transmembrane region" description="Helical" evidence="1">
    <location>
        <begin position="48"/>
        <end position="70"/>
    </location>
</feature>